<dbReference type="EMBL" id="CALTRL010001408">
    <property type="protein sequence ID" value="CAH7672410.1"/>
    <property type="molecule type" value="Genomic_DNA"/>
</dbReference>
<feature type="region of interest" description="Disordered" evidence="1">
    <location>
        <begin position="215"/>
        <end position="235"/>
    </location>
</feature>
<feature type="transmembrane region" description="Helical" evidence="2">
    <location>
        <begin position="91"/>
        <end position="111"/>
    </location>
</feature>
<keyword evidence="4" id="KW-1185">Reference proteome</keyword>
<name>A0AAV0ATS8_PHAPC</name>
<reference evidence="3" key="1">
    <citation type="submission" date="2022-06" db="EMBL/GenBank/DDBJ databases">
        <authorList>
            <consortium name="SYNGENTA / RWTH Aachen University"/>
        </authorList>
    </citation>
    <scope>NUCLEOTIDE SEQUENCE</scope>
</reference>
<organism evidence="3 4">
    <name type="scientific">Phakopsora pachyrhizi</name>
    <name type="common">Asian soybean rust disease fungus</name>
    <dbReference type="NCBI Taxonomy" id="170000"/>
    <lineage>
        <taxon>Eukaryota</taxon>
        <taxon>Fungi</taxon>
        <taxon>Dikarya</taxon>
        <taxon>Basidiomycota</taxon>
        <taxon>Pucciniomycotina</taxon>
        <taxon>Pucciniomycetes</taxon>
        <taxon>Pucciniales</taxon>
        <taxon>Phakopsoraceae</taxon>
        <taxon>Phakopsora</taxon>
    </lineage>
</organism>
<protein>
    <submittedName>
        <fullName evidence="3">Uncharacterized protein</fullName>
    </submittedName>
</protein>
<gene>
    <name evidence="3" type="ORF">PPACK8108_LOCUS7221</name>
</gene>
<keyword evidence="2" id="KW-0472">Membrane</keyword>
<feature type="compositionally biased region" description="Polar residues" evidence="1">
    <location>
        <begin position="226"/>
        <end position="235"/>
    </location>
</feature>
<dbReference type="Proteomes" id="UP001153365">
    <property type="component" value="Unassembled WGS sequence"/>
</dbReference>
<keyword evidence="2" id="KW-0812">Transmembrane</keyword>
<feature type="region of interest" description="Disordered" evidence="1">
    <location>
        <begin position="1"/>
        <end position="40"/>
    </location>
</feature>
<evidence type="ECO:0000256" key="2">
    <source>
        <dbReference type="SAM" id="Phobius"/>
    </source>
</evidence>
<sequence>MINNNKHNHNHNHNHHNHHHQSDSFSSSSSSSTNCSTNHRPFKHHLQSSLSINSSSSSSSNNYLQPSTFLRFLNSSFNLSSSEISRIPKQVRLTASIILSFSVLTIVINLWSQYQLNPQNQPWLSLSRSSSDHPQLRSKTNYSSSSSSISDSYLGPPVCDPFAEPGSVLFDEKTYNDANWVPLNKMCEPGFDYLSSLRNIAPIPINSSFQISDTAINHPTRPKAHPTQSQAGHSRQQLDLWGRPYPSLDFLRNKTILYIGDSVDRNALEHLWHLVGANVRSFAYDDINSEPSKEWDRRSTPWEVDLGLTNQRNTVKSQTTDKQFAGLNCRFINGFFYGLDDIDEFSAQGDWHRPGSVEGRIKELFDPMTSQFAKESTDGQGPAFISLQSGLWDLAFFGRRNKKANTSIDLPLTVEQLEWYKNRYRSMVRALKRSYPDTPIWIRMTHRVGDQLWASHDWQAGIKGGLGEGFVNFFTDVRVHQIRMVQSYVARLEGLPIFDFGKLWEGYQKYQDKVHPQQVPGGVLMNQAIIHHIWMESIGRKNWEPKLLSSLGPLPHRIMG</sequence>
<feature type="compositionally biased region" description="Low complexity" evidence="1">
    <location>
        <begin position="23"/>
        <end position="39"/>
    </location>
</feature>
<dbReference type="AlphaFoldDB" id="A0AAV0ATS8"/>
<comment type="caution">
    <text evidence="3">The sequence shown here is derived from an EMBL/GenBank/DDBJ whole genome shotgun (WGS) entry which is preliminary data.</text>
</comment>
<keyword evidence="2" id="KW-1133">Transmembrane helix</keyword>
<accession>A0AAV0ATS8</accession>
<feature type="compositionally biased region" description="Basic residues" evidence="1">
    <location>
        <begin position="1"/>
        <end position="19"/>
    </location>
</feature>
<evidence type="ECO:0000313" key="3">
    <source>
        <dbReference type="EMBL" id="CAH7672410.1"/>
    </source>
</evidence>
<evidence type="ECO:0000313" key="4">
    <source>
        <dbReference type="Proteomes" id="UP001153365"/>
    </source>
</evidence>
<proteinExistence type="predicted"/>
<evidence type="ECO:0000256" key="1">
    <source>
        <dbReference type="SAM" id="MobiDB-lite"/>
    </source>
</evidence>
<feature type="region of interest" description="Disordered" evidence="1">
    <location>
        <begin position="124"/>
        <end position="149"/>
    </location>
</feature>